<dbReference type="Pfam" id="PF14487">
    <property type="entry name" value="DarT"/>
    <property type="match status" value="1"/>
</dbReference>
<dbReference type="GO" id="GO:0003677">
    <property type="term" value="F:DNA binding"/>
    <property type="evidence" value="ECO:0007669"/>
    <property type="project" value="UniProtKB-UniRule"/>
</dbReference>
<evidence type="ECO:0000256" key="3">
    <source>
        <dbReference type="ARBA" id="ARBA00022679"/>
    </source>
</evidence>
<dbReference type="GO" id="GO:0016779">
    <property type="term" value="F:nucleotidyltransferase activity"/>
    <property type="evidence" value="ECO:0007669"/>
    <property type="project" value="UniProtKB-UniRule"/>
</dbReference>
<evidence type="ECO:0000256" key="6">
    <source>
        <dbReference type="PROSITE-ProRule" id="PRU01362"/>
    </source>
</evidence>
<organism evidence="8 9">
    <name type="scientific">Mycolicibacterium fluoranthenivorans</name>
    <dbReference type="NCBI Taxonomy" id="258505"/>
    <lineage>
        <taxon>Bacteria</taxon>
        <taxon>Bacillati</taxon>
        <taxon>Actinomycetota</taxon>
        <taxon>Actinomycetes</taxon>
        <taxon>Mycobacteriales</taxon>
        <taxon>Mycobacteriaceae</taxon>
        <taxon>Mycolicibacterium</taxon>
    </lineage>
</organism>
<evidence type="ECO:0000256" key="1">
    <source>
        <dbReference type="ARBA" id="ARBA00022649"/>
    </source>
</evidence>
<evidence type="ECO:0000313" key="8">
    <source>
        <dbReference type="EMBL" id="NIH93190.1"/>
    </source>
</evidence>
<keyword evidence="3 6" id="KW-0808">Transferase</keyword>
<evidence type="ECO:0000256" key="4">
    <source>
        <dbReference type="ARBA" id="ARBA00022695"/>
    </source>
</evidence>
<dbReference type="EMBL" id="JAANOW010000001">
    <property type="protein sequence ID" value="NIH93190.1"/>
    <property type="molecule type" value="Genomic_DNA"/>
</dbReference>
<evidence type="ECO:0000259" key="7">
    <source>
        <dbReference type="PROSITE" id="PS52018"/>
    </source>
</evidence>
<protein>
    <recommendedName>
        <fullName evidence="7">DarT domain-containing protein</fullName>
    </recommendedName>
</protein>
<keyword evidence="2 6" id="KW-0328">Glycosyltransferase</keyword>
<accession>A0A7X5R4J9</accession>
<keyword evidence="9" id="KW-1185">Reference proteome</keyword>
<dbReference type="Proteomes" id="UP000547444">
    <property type="component" value="Unassembled WGS sequence"/>
</dbReference>
<name>A0A7X5R4J9_9MYCO</name>
<proteinExistence type="inferred from homology"/>
<keyword evidence="1 6" id="KW-1277">Toxin-antitoxin system</keyword>
<dbReference type="AlphaFoldDB" id="A0A7X5R4J9"/>
<feature type="binding site" evidence="6">
    <location>
        <position position="56"/>
    </location>
    <ligand>
        <name>NAD(+)</name>
        <dbReference type="ChEBI" id="CHEBI:57540"/>
    </ligand>
</feature>
<gene>
    <name evidence="8" type="ORF">FHU31_000146</name>
</gene>
<dbReference type="InterPro" id="IPR029494">
    <property type="entry name" value="DarT"/>
</dbReference>
<keyword evidence="4 6" id="KW-0548">Nucleotidyltransferase</keyword>
<evidence type="ECO:0000313" key="9">
    <source>
        <dbReference type="Proteomes" id="UP000547444"/>
    </source>
</evidence>
<comment type="caution">
    <text evidence="8">The sequence shown here is derived from an EMBL/GenBank/DDBJ whole genome shotgun (WGS) entry which is preliminary data.</text>
</comment>
<feature type="domain" description="DarT" evidence="7">
    <location>
        <begin position="15"/>
        <end position="207"/>
    </location>
</feature>
<dbReference type="GO" id="GO:0016757">
    <property type="term" value="F:glycosyltransferase activity"/>
    <property type="evidence" value="ECO:0007669"/>
    <property type="project" value="UniProtKB-UniRule"/>
</dbReference>
<evidence type="ECO:0000256" key="5">
    <source>
        <dbReference type="ARBA" id="ARBA00023125"/>
    </source>
</evidence>
<sequence length="234" mass="25679">MTNSIVDTLNWLQLKRVAHFTPSKNLFHIIQDGQIRSSKDLADRASEYFAPTDLERFDRHPDKTCVSFTYPNGYYLSRARKKPQYSRFPDWVCLLIQVRVLERSGVLFSPCNAATGRGAYAKEGPAALQACFSSSTPSGFTRGQRHHPRAATDLQAEALIPGPIPLSDLIAIVAPSADAAGNEYARLAIGGLNPDGLDWLIAPVMFDRDGLSASLRYGSPAVTEEPWSPQAVES</sequence>
<reference evidence="8 9" key="1">
    <citation type="submission" date="2020-03" db="EMBL/GenBank/DDBJ databases">
        <title>Sequencing the genomes of 1000 actinobacteria strains.</title>
        <authorList>
            <person name="Klenk H.-P."/>
        </authorList>
    </citation>
    <scope>NUCLEOTIDE SEQUENCE [LARGE SCALE GENOMIC DNA]</scope>
    <source>
        <strain evidence="8 9">DSM 44556</strain>
    </source>
</reference>
<comment type="catalytic activity">
    <reaction evidence="6">
        <text>a thymidine in DNA + NAD(+) = an N-(ADP-alpha-D-ribosyl)-thymidine in DNA + nicotinamide + H(+)</text>
        <dbReference type="Rhea" id="RHEA:71651"/>
        <dbReference type="Rhea" id="RHEA-COMP:13556"/>
        <dbReference type="Rhea" id="RHEA-COMP:18051"/>
        <dbReference type="ChEBI" id="CHEBI:15378"/>
        <dbReference type="ChEBI" id="CHEBI:17154"/>
        <dbReference type="ChEBI" id="CHEBI:57540"/>
        <dbReference type="ChEBI" id="CHEBI:137386"/>
        <dbReference type="ChEBI" id="CHEBI:191199"/>
    </reaction>
</comment>
<evidence type="ECO:0000256" key="2">
    <source>
        <dbReference type="ARBA" id="ARBA00022676"/>
    </source>
</evidence>
<dbReference type="PROSITE" id="PS52018">
    <property type="entry name" value="DART"/>
    <property type="match status" value="1"/>
</dbReference>
<feature type="binding site" evidence="6">
    <location>
        <begin position="19"/>
        <end position="21"/>
    </location>
    <ligand>
        <name>NAD(+)</name>
        <dbReference type="ChEBI" id="CHEBI:57540"/>
    </ligand>
</feature>
<comment type="caution">
    <text evidence="6">Lacks conserved residue(s) required for the propagation of feature annotation.</text>
</comment>
<comment type="similarity">
    <text evidence="6">Belongs to the DarT ADP-ribosyltransferase family.</text>
</comment>
<keyword evidence="5 6" id="KW-0238">DNA-binding</keyword>
<dbReference type="RefSeq" id="WP_167154669.1">
    <property type="nucleotide sequence ID" value="NZ_JAANOW010000001.1"/>
</dbReference>
<feature type="active site" evidence="6">
    <location>
        <position position="157"/>
    </location>
</feature>
<feature type="active site" description="Proton acceptor" evidence="6">
    <location>
        <position position="56"/>
    </location>
</feature>